<dbReference type="EMBL" id="JAOQJV010000012">
    <property type="protein sequence ID" value="MCU6700452.1"/>
    <property type="molecule type" value="Genomic_DNA"/>
</dbReference>
<sequence length="268" mass="32168">MEIHTEVKSELNKTLLRICVPGITEADYQIRMLQMNQIKGVLPVAIRGEGEMTVYEYEITGLVSMKNKYRQDKITKEEMKKFLSKMQETIWDVERYLLNSNRILLEPEMIFEKNGEFHFCYMPQYDGTIRESFHKLMEYFVQWTDYQDIASVQTAFLLHKETMRENYSLTGIIESLSELEEKNRNIKVDKAITKAQTEIWDTKEDDVYQESTHTYDTEEHDWITRQEMGSKIMKETDNLWNPVKKFLNRHKRPRWGDWDGIYIDEEEL</sequence>
<proteinExistence type="predicted"/>
<keyword evidence="3" id="KW-1185">Reference proteome</keyword>
<feature type="domain" description="DUF6382" evidence="1">
    <location>
        <begin position="8"/>
        <end position="167"/>
    </location>
</feature>
<protein>
    <submittedName>
        <fullName evidence="2">DUF6382 domain-containing protein</fullName>
    </submittedName>
</protein>
<dbReference type="Proteomes" id="UP001207605">
    <property type="component" value="Unassembled WGS sequence"/>
</dbReference>
<gene>
    <name evidence="2" type="ORF">OCV65_09455</name>
</gene>
<reference evidence="2 3" key="1">
    <citation type="journal article" date="2021" name="ISME Commun">
        <title>Automated analysis of genomic sequences facilitates high-throughput and comprehensive description of bacteria.</title>
        <authorList>
            <person name="Hitch T.C.A."/>
        </authorList>
    </citation>
    <scope>NUCLEOTIDE SEQUENCE [LARGE SCALE GENOMIC DNA]</scope>
    <source>
        <strain evidence="2 3">Sanger_02</strain>
    </source>
</reference>
<dbReference type="RefSeq" id="WP_262581821.1">
    <property type="nucleotide sequence ID" value="NZ_JAOQJV010000012.1"/>
</dbReference>
<evidence type="ECO:0000313" key="2">
    <source>
        <dbReference type="EMBL" id="MCU6700452.1"/>
    </source>
</evidence>
<comment type="caution">
    <text evidence="2">The sequence shown here is derived from an EMBL/GenBank/DDBJ whole genome shotgun (WGS) entry which is preliminary data.</text>
</comment>
<dbReference type="InterPro" id="IPR045962">
    <property type="entry name" value="DUF6382"/>
</dbReference>
<accession>A0ABT2S7P6</accession>
<organism evidence="2 3">
    <name type="scientific">Dorea ammoniilytica</name>
    <dbReference type="NCBI Taxonomy" id="2981788"/>
    <lineage>
        <taxon>Bacteria</taxon>
        <taxon>Bacillati</taxon>
        <taxon>Bacillota</taxon>
        <taxon>Clostridia</taxon>
        <taxon>Lachnospirales</taxon>
        <taxon>Lachnospiraceae</taxon>
        <taxon>Dorea</taxon>
    </lineage>
</organism>
<evidence type="ECO:0000259" key="1">
    <source>
        <dbReference type="Pfam" id="PF19909"/>
    </source>
</evidence>
<evidence type="ECO:0000313" key="3">
    <source>
        <dbReference type="Proteomes" id="UP001207605"/>
    </source>
</evidence>
<dbReference type="Pfam" id="PF19909">
    <property type="entry name" value="DUF6382"/>
    <property type="match status" value="1"/>
</dbReference>
<name>A0ABT2S7P6_9FIRM</name>